<dbReference type="PANTHER" id="PTHR10837">
    <property type="entry name" value="PEPTIDYLARGININE DEIMINASE"/>
    <property type="match status" value="1"/>
</dbReference>
<protein>
    <recommendedName>
        <fullName evidence="1">Protein-arginine deiminase C-terminal domain-containing protein</fullName>
    </recommendedName>
</protein>
<gene>
    <name evidence="2" type="ORF">CN357_31775</name>
</gene>
<comment type="caution">
    <text evidence="2">The sequence shown here is derived from an EMBL/GenBank/DDBJ whole genome shotgun (WGS) entry which is preliminary data.</text>
</comment>
<name>A0A9X6VSR3_BACCE</name>
<evidence type="ECO:0000259" key="1">
    <source>
        <dbReference type="Pfam" id="PF03068"/>
    </source>
</evidence>
<dbReference type="Gene3D" id="3.75.10.10">
    <property type="entry name" value="L-arginine/glycine Amidinotransferase, Chain A"/>
    <property type="match status" value="1"/>
</dbReference>
<dbReference type="GO" id="GO:0005509">
    <property type="term" value="F:calcium ion binding"/>
    <property type="evidence" value="ECO:0007669"/>
    <property type="project" value="InterPro"/>
</dbReference>
<evidence type="ECO:0000313" key="3">
    <source>
        <dbReference type="Proteomes" id="UP000220210"/>
    </source>
</evidence>
<evidence type="ECO:0000313" key="2">
    <source>
        <dbReference type="EMBL" id="PFF41493.1"/>
    </source>
</evidence>
<dbReference type="Pfam" id="PF03068">
    <property type="entry name" value="PAD"/>
    <property type="match status" value="1"/>
</dbReference>
<dbReference type="InterPro" id="IPR013530">
    <property type="entry name" value="PAD_C"/>
</dbReference>
<dbReference type="GO" id="GO:0005737">
    <property type="term" value="C:cytoplasm"/>
    <property type="evidence" value="ECO:0007669"/>
    <property type="project" value="InterPro"/>
</dbReference>
<sequence>MRRLPRKKFTWARLWAFSNWGSTYNSLDSFGNLEVSPPVSVRGKAYPFGRIIFGVEIIVQVE</sequence>
<accession>A0A9X6VSR3</accession>
<dbReference type="GO" id="GO:0004668">
    <property type="term" value="F:protein-arginine deiminase activity"/>
    <property type="evidence" value="ECO:0007669"/>
    <property type="project" value="InterPro"/>
</dbReference>
<dbReference type="Proteomes" id="UP000220210">
    <property type="component" value="Unassembled WGS sequence"/>
</dbReference>
<dbReference type="AlphaFoldDB" id="A0A9X6VSR3"/>
<dbReference type="InterPro" id="IPR004303">
    <property type="entry name" value="PAD"/>
</dbReference>
<dbReference type="PANTHER" id="PTHR10837:SF8">
    <property type="entry name" value="PROTEIN-ARGININE DEIMINASE"/>
    <property type="match status" value="1"/>
</dbReference>
<proteinExistence type="predicted"/>
<organism evidence="2 3">
    <name type="scientific">Bacillus cereus</name>
    <dbReference type="NCBI Taxonomy" id="1396"/>
    <lineage>
        <taxon>Bacteria</taxon>
        <taxon>Bacillati</taxon>
        <taxon>Bacillota</taxon>
        <taxon>Bacilli</taxon>
        <taxon>Bacillales</taxon>
        <taxon>Bacillaceae</taxon>
        <taxon>Bacillus</taxon>
        <taxon>Bacillus cereus group</taxon>
    </lineage>
</organism>
<dbReference type="EMBL" id="NTSO01000031">
    <property type="protein sequence ID" value="PFF41493.1"/>
    <property type="molecule type" value="Genomic_DNA"/>
</dbReference>
<feature type="domain" description="Protein-arginine deiminase C-terminal" evidence="1">
    <location>
        <begin position="19"/>
        <end position="55"/>
    </location>
</feature>
<dbReference type="SUPFAM" id="SSF55909">
    <property type="entry name" value="Pentein"/>
    <property type="match status" value="1"/>
</dbReference>
<reference evidence="2 3" key="1">
    <citation type="submission" date="2017-09" db="EMBL/GenBank/DDBJ databases">
        <title>Large-scale bioinformatics analysis of Bacillus genomes uncovers conserved roles of natural products in bacterial physiology.</title>
        <authorList>
            <consortium name="Agbiome Team Llc"/>
            <person name="Bleich R.M."/>
            <person name="Kirk G.J."/>
            <person name="Santa Maria K.C."/>
            <person name="Allen S.E."/>
            <person name="Farag S."/>
            <person name="Shank E.A."/>
            <person name="Bowers A."/>
        </authorList>
    </citation>
    <scope>NUCLEOTIDE SEQUENCE [LARGE SCALE GENOMIC DNA]</scope>
    <source>
        <strain evidence="2 3">AFS020204</strain>
    </source>
</reference>